<reference evidence="7" key="1">
    <citation type="submission" date="2015-01" db="EMBL/GenBank/DDBJ databases">
        <title>The Genome Sequence of Cladophialophora bantiana CBS 173.52.</title>
        <authorList>
            <consortium name="The Broad Institute Genomics Platform"/>
            <person name="Cuomo C."/>
            <person name="de Hoog S."/>
            <person name="Gorbushina A."/>
            <person name="Stielow B."/>
            <person name="Teixiera M."/>
            <person name="Abouelleil A."/>
            <person name="Chapman S.B."/>
            <person name="Priest M."/>
            <person name="Young S.K."/>
            <person name="Wortman J."/>
            <person name="Nusbaum C."/>
            <person name="Birren B."/>
        </authorList>
    </citation>
    <scope>NUCLEOTIDE SEQUENCE [LARGE SCALE GENOMIC DNA]</scope>
    <source>
        <strain evidence="7">CBS 173.52</strain>
    </source>
</reference>
<evidence type="ECO:0000256" key="5">
    <source>
        <dbReference type="SAM" id="Phobius"/>
    </source>
</evidence>
<dbReference type="GO" id="GO:1990961">
    <property type="term" value="P:xenobiotic detoxification by transmembrane export across the plasma membrane"/>
    <property type="evidence" value="ECO:0007669"/>
    <property type="project" value="TreeGrafter"/>
</dbReference>
<sequence length="196" mass="21540">MEQFGVRHTAASLPLSLYVLAYGIGPLLFAPLTEIPIIGRNSIYIITFILFFIVSIPTAATNSFAALLVLRFLQGFFGSPAVANAGASFGHVYSIMYFPYALGWWCWAAWAGPALGPVLSGFAVSAENWQWGLWEMVWMAAPVVIILFLFLPETSAANILLLRAQRLRNSPALQCSRLKEKSIREILQLASSQSTP</sequence>
<organism evidence="7 8">
    <name type="scientific">Cladophialophora bantiana (strain ATCC 10958 / CBS 173.52 / CDC B-1940 / NIH 8579)</name>
    <name type="common">Xylohypha bantiana</name>
    <dbReference type="NCBI Taxonomy" id="1442370"/>
    <lineage>
        <taxon>Eukaryota</taxon>
        <taxon>Fungi</taxon>
        <taxon>Dikarya</taxon>
        <taxon>Ascomycota</taxon>
        <taxon>Pezizomycotina</taxon>
        <taxon>Eurotiomycetes</taxon>
        <taxon>Chaetothyriomycetidae</taxon>
        <taxon>Chaetothyriales</taxon>
        <taxon>Herpotrichiellaceae</taxon>
        <taxon>Cladophialophora</taxon>
    </lineage>
</organism>
<dbReference type="EMBL" id="KN846989">
    <property type="protein sequence ID" value="KIW91973.1"/>
    <property type="molecule type" value="Genomic_DNA"/>
</dbReference>
<keyword evidence="2 5" id="KW-0812">Transmembrane</keyword>
<dbReference type="PANTHER" id="PTHR23502">
    <property type="entry name" value="MAJOR FACILITATOR SUPERFAMILY"/>
    <property type="match status" value="1"/>
</dbReference>
<dbReference type="Pfam" id="PF07690">
    <property type="entry name" value="MFS_1"/>
    <property type="match status" value="1"/>
</dbReference>
<dbReference type="SUPFAM" id="SSF103473">
    <property type="entry name" value="MFS general substrate transporter"/>
    <property type="match status" value="1"/>
</dbReference>
<dbReference type="PROSITE" id="PS50850">
    <property type="entry name" value="MFS"/>
    <property type="match status" value="1"/>
</dbReference>
<keyword evidence="8" id="KW-1185">Reference proteome</keyword>
<feature type="transmembrane region" description="Helical" evidence="5">
    <location>
        <begin position="44"/>
        <end position="70"/>
    </location>
</feature>
<keyword evidence="4 5" id="KW-0472">Membrane</keyword>
<evidence type="ECO:0000313" key="7">
    <source>
        <dbReference type="EMBL" id="KIW91973.1"/>
    </source>
</evidence>
<evidence type="ECO:0000256" key="4">
    <source>
        <dbReference type="ARBA" id="ARBA00023136"/>
    </source>
</evidence>
<dbReference type="Proteomes" id="UP000053789">
    <property type="component" value="Unassembled WGS sequence"/>
</dbReference>
<feature type="transmembrane region" description="Helical" evidence="5">
    <location>
        <begin position="136"/>
        <end position="161"/>
    </location>
</feature>
<dbReference type="AlphaFoldDB" id="A0A0D2HFG6"/>
<keyword evidence="3 5" id="KW-1133">Transmembrane helix</keyword>
<dbReference type="VEuPathDB" id="FungiDB:Z519_06955"/>
<evidence type="ECO:0000256" key="2">
    <source>
        <dbReference type="ARBA" id="ARBA00022692"/>
    </source>
</evidence>
<dbReference type="InterPro" id="IPR020846">
    <property type="entry name" value="MFS_dom"/>
</dbReference>
<evidence type="ECO:0000256" key="3">
    <source>
        <dbReference type="ARBA" id="ARBA00022989"/>
    </source>
</evidence>
<evidence type="ECO:0000256" key="1">
    <source>
        <dbReference type="ARBA" id="ARBA00004141"/>
    </source>
</evidence>
<feature type="transmembrane region" description="Helical" evidence="5">
    <location>
        <begin position="76"/>
        <end position="95"/>
    </location>
</feature>
<evidence type="ECO:0000313" key="8">
    <source>
        <dbReference type="Proteomes" id="UP000053789"/>
    </source>
</evidence>
<name>A0A0D2HFG6_CLAB1</name>
<dbReference type="OrthoDB" id="3357846at2759"/>
<proteinExistence type="predicted"/>
<dbReference type="PANTHER" id="PTHR23502:SF23">
    <property type="entry name" value="FLUCONAZOLE RESISTANCE PROTEIN 1"/>
    <property type="match status" value="1"/>
</dbReference>
<feature type="transmembrane region" description="Helical" evidence="5">
    <location>
        <begin position="102"/>
        <end position="124"/>
    </location>
</feature>
<dbReference type="InterPro" id="IPR036259">
    <property type="entry name" value="MFS_trans_sf"/>
</dbReference>
<comment type="subcellular location">
    <subcellularLocation>
        <location evidence="1">Membrane</location>
        <topology evidence="1">Multi-pass membrane protein</topology>
    </subcellularLocation>
</comment>
<dbReference type="Gene3D" id="1.20.1720.10">
    <property type="entry name" value="Multidrug resistance protein D"/>
    <property type="match status" value="1"/>
</dbReference>
<protein>
    <recommendedName>
        <fullName evidence="6">Major facilitator superfamily (MFS) profile domain-containing protein</fullName>
    </recommendedName>
</protein>
<gene>
    <name evidence="7" type="ORF">Z519_06955</name>
</gene>
<dbReference type="InterPro" id="IPR011701">
    <property type="entry name" value="MFS"/>
</dbReference>
<dbReference type="GO" id="GO:0015244">
    <property type="term" value="F:fluconazole transmembrane transporter activity"/>
    <property type="evidence" value="ECO:0007669"/>
    <property type="project" value="TreeGrafter"/>
</dbReference>
<dbReference type="RefSeq" id="XP_016618642.1">
    <property type="nucleotide sequence ID" value="XM_016764692.1"/>
</dbReference>
<feature type="transmembrane region" description="Helical" evidence="5">
    <location>
        <begin position="12"/>
        <end position="32"/>
    </location>
</feature>
<dbReference type="GeneID" id="27699883"/>
<accession>A0A0D2HFG6</accession>
<dbReference type="GO" id="GO:0005886">
    <property type="term" value="C:plasma membrane"/>
    <property type="evidence" value="ECO:0007669"/>
    <property type="project" value="TreeGrafter"/>
</dbReference>
<dbReference type="HOGENOM" id="CLU_097249_0_0_1"/>
<feature type="domain" description="Major facilitator superfamily (MFS) profile" evidence="6">
    <location>
        <begin position="1"/>
        <end position="196"/>
    </location>
</feature>
<evidence type="ECO:0000259" key="6">
    <source>
        <dbReference type="PROSITE" id="PS50850"/>
    </source>
</evidence>